<evidence type="ECO:0000313" key="3">
    <source>
        <dbReference type="Proteomes" id="UP000823388"/>
    </source>
</evidence>
<comment type="caution">
    <text evidence="2">The sequence shown here is derived from an EMBL/GenBank/DDBJ whole genome shotgun (WGS) entry which is preliminary data.</text>
</comment>
<evidence type="ECO:0000313" key="2">
    <source>
        <dbReference type="EMBL" id="KAG2558866.1"/>
    </source>
</evidence>
<feature type="compositionally biased region" description="Polar residues" evidence="1">
    <location>
        <begin position="45"/>
        <end position="60"/>
    </location>
</feature>
<name>A0A8T0PI72_PANVG</name>
<reference evidence="2" key="1">
    <citation type="submission" date="2020-05" db="EMBL/GenBank/DDBJ databases">
        <title>WGS assembly of Panicum virgatum.</title>
        <authorList>
            <person name="Lovell J.T."/>
            <person name="Jenkins J."/>
            <person name="Shu S."/>
            <person name="Juenger T.E."/>
            <person name="Schmutz J."/>
        </authorList>
    </citation>
    <scope>NUCLEOTIDE SEQUENCE</scope>
    <source>
        <strain evidence="2">AP13</strain>
    </source>
</reference>
<dbReference type="Proteomes" id="UP000823388">
    <property type="component" value="Chromosome 8N"/>
</dbReference>
<sequence length="212" mass="23233">MHQQLVELLRAPVHRPRRNRNHGPRFPSSGFFSCEGGRRNFNATARSTARAESNDSSTFATHRGPPAMPNGQQQEELIMVMAFCPRHGWSTYACRYGSSSPASTPATPPNSLIAATPINMVAGSSINMAPATPPTTLVLAEPQLAPPPPPLACVYPGRPTAAVTRPVRVHFELKFHKYAIISQNFGFHNVGDMTTKEFDIFALDGSNFLHRR</sequence>
<organism evidence="2 3">
    <name type="scientific">Panicum virgatum</name>
    <name type="common">Blackwell switchgrass</name>
    <dbReference type="NCBI Taxonomy" id="38727"/>
    <lineage>
        <taxon>Eukaryota</taxon>
        <taxon>Viridiplantae</taxon>
        <taxon>Streptophyta</taxon>
        <taxon>Embryophyta</taxon>
        <taxon>Tracheophyta</taxon>
        <taxon>Spermatophyta</taxon>
        <taxon>Magnoliopsida</taxon>
        <taxon>Liliopsida</taxon>
        <taxon>Poales</taxon>
        <taxon>Poaceae</taxon>
        <taxon>PACMAD clade</taxon>
        <taxon>Panicoideae</taxon>
        <taxon>Panicodae</taxon>
        <taxon>Paniceae</taxon>
        <taxon>Panicinae</taxon>
        <taxon>Panicum</taxon>
        <taxon>Panicum sect. Hiantes</taxon>
    </lineage>
</organism>
<protein>
    <submittedName>
        <fullName evidence="2">Uncharacterized protein</fullName>
    </submittedName>
</protein>
<evidence type="ECO:0000256" key="1">
    <source>
        <dbReference type="SAM" id="MobiDB-lite"/>
    </source>
</evidence>
<keyword evidence="3" id="KW-1185">Reference proteome</keyword>
<dbReference type="AlphaFoldDB" id="A0A8T0PI72"/>
<dbReference type="EMBL" id="CM029052">
    <property type="protein sequence ID" value="KAG2558866.1"/>
    <property type="molecule type" value="Genomic_DNA"/>
</dbReference>
<feature type="compositionally biased region" description="Basic residues" evidence="1">
    <location>
        <begin position="12"/>
        <end position="23"/>
    </location>
</feature>
<feature type="region of interest" description="Disordered" evidence="1">
    <location>
        <begin position="11"/>
        <end position="31"/>
    </location>
</feature>
<proteinExistence type="predicted"/>
<feature type="region of interest" description="Disordered" evidence="1">
    <location>
        <begin position="45"/>
        <end position="68"/>
    </location>
</feature>
<gene>
    <name evidence="2" type="ORF">PVAP13_8NG335268</name>
</gene>
<accession>A0A8T0PI72</accession>